<dbReference type="SMART" id="SM00066">
    <property type="entry name" value="GAL4"/>
    <property type="match status" value="1"/>
</dbReference>
<dbReference type="InterPro" id="IPR001138">
    <property type="entry name" value="Zn2Cys6_DnaBD"/>
</dbReference>
<sequence length="414" mass="46653">MSDPGRSRPPFLVRRTYKRPYRKSTSGCKECKVRKIKCDEARPSCGNCRKRFVDPFCCQYVSSPPSQKKRVSEYSDSASSSSPSASVARPVTVNPIGVNSASLLELRLMHHYTKSTYGRQPLRYMASPNVMDSLWEVDIPQLAFSNEIVLNALLGIAAFNLLSLTPNDRTLAVAANTYFNKAIVKQRDAVGKVDRQNAEPLLVSAVLLAHQSWLFTYSEEAQTHGVDLSTYRMCQGASILARKASPWTTQYDFLSTLILKLKEEESDYDYEFMDRVREDMDSLLQALDERGIEAEDKAVYEGAAADILNTYHLFAGAMAENSALEQQIVTVLHRVPPAFVKLLEEHDPMAMAIIARNFALLGVFLDSSAWWVHGAGKNNTTEKALRGIELKMPPEYMWTMDFAWKLQRKEVKVI</sequence>
<proteinExistence type="predicted"/>
<evidence type="ECO:0000313" key="5">
    <source>
        <dbReference type="Proteomes" id="UP000184330"/>
    </source>
</evidence>
<dbReference type="InterPro" id="IPR053157">
    <property type="entry name" value="Sterol_Uptake_Regulator"/>
</dbReference>
<name>A0A1L7WJX0_9HELO</name>
<feature type="compositionally biased region" description="Low complexity" evidence="2">
    <location>
        <begin position="74"/>
        <end position="87"/>
    </location>
</feature>
<feature type="region of interest" description="Disordered" evidence="2">
    <location>
        <begin position="63"/>
        <end position="87"/>
    </location>
</feature>
<dbReference type="GO" id="GO:0001228">
    <property type="term" value="F:DNA-binding transcription activator activity, RNA polymerase II-specific"/>
    <property type="evidence" value="ECO:0007669"/>
    <property type="project" value="TreeGrafter"/>
</dbReference>
<organism evidence="4 5">
    <name type="scientific">Phialocephala subalpina</name>
    <dbReference type="NCBI Taxonomy" id="576137"/>
    <lineage>
        <taxon>Eukaryota</taxon>
        <taxon>Fungi</taxon>
        <taxon>Dikarya</taxon>
        <taxon>Ascomycota</taxon>
        <taxon>Pezizomycotina</taxon>
        <taxon>Leotiomycetes</taxon>
        <taxon>Helotiales</taxon>
        <taxon>Mollisiaceae</taxon>
        <taxon>Phialocephala</taxon>
        <taxon>Phialocephala fortinii species complex</taxon>
    </lineage>
</organism>
<dbReference type="PANTHER" id="PTHR47784:SF5">
    <property type="entry name" value="STEROL UPTAKE CONTROL PROTEIN 2"/>
    <property type="match status" value="1"/>
</dbReference>
<dbReference type="CDD" id="cd00067">
    <property type="entry name" value="GAL4"/>
    <property type="match status" value="1"/>
</dbReference>
<feature type="region of interest" description="Disordered" evidence="2">
    <location>
        <begin position="1"/>
        <end position="27"/>
    </location>
</feature>
<dbReference type="PROSITE" id="PS50048">
    <property type="entry name" value="ZN2_CY6_FUNGAL_2"/>
    <property type="match status" value="1"/>
</dbReference>
<keyword evidence="1" id="KW-0539">Nucleus</keyword>
<dbReference type="Pfam" id="PF00172">
    <property type="entry name" value="Zn_clus"/>
    <property type="match status" value="1"/>
</dbReference>
<dbReference type="GO" id="GO:0008270">
    <property type="term" value="F:zinc ion binding"/>
    <property type="evidence" value="ECO:0007669"/>
    <property type="project" value="InterPro"/>
</dbReference>
<reference evidence="4 5" key="1">
    <citation type="submission" date="2016-03" db="EMBL/GenBank/DDBJ databases">
        <authorList>
            <person name="Ploux O."/>
        </authorList>
    </citation>
    <scope>NUCLEOTIDE SEQUENCE [LARGE SCALE GENOMIC DNA]</scope>
    <source>
        <strain evidence="4 5">UAMH 11012</strain>
    </source>
</reference>
<gene>
    <name evidence="4" type="ORF">PAC_02952</name>
</gene>
<accession>A0A1L7WJX0</accession>
<dbReference type="InterPro" id="IPR036864">
    <property type="entry name" value="Zn2-C6_fun-type_DNA-bd_sf"/>
</dbReference>
<dbReference type="OrthoDB" id="3546279at2759"/>
<evidence type="ECO:0000256" key="2">
    <source>
        <dbReference type="SAM" id="MobiDB-lite"/>
    </source>
</evidence>
<dbReference type="Proteomes" id="UP000184330">
    <property type="component" value="Unassembled WGS sequence"/>
</dbReference>
<evidence type="ECO:0000259" key="3">
    <source>
        <dbReference type="PROSITE" id="PS50048"/>
    </source>
</evidence>
<dbReference type="Gene3D" id="4.10.240.10">
    <property type="entry name" value="Zn(2)-C6 fungal-type DNA-binding domain"/>
    <property type="match status" value="1"/>
</dbReference>
<dbReference type="AlphaFoldDB" id="A0A1L7WJX0"/>
<keyword evidence="5" id="KW-1185">Reference proteome</keyword>
<dbReference type="EMBL" id="FJOG01000003">
    <property type="protein sequence ID" value="CZR53074.1"/>
    <property type="molecule type" value="Genomic_DNA"/>
</dbReference>
<dbReference type="PANTHER" id="PTHR47784">
    <property type="entry name" value="STEROL UPTAKE CONTROL PROTEIN 2"/>
    <property type="match status" value="1"/>
</dbReference>
<feature type="domain" description="Zn(2)-C6 fungal-type" evidence="3">
    <location>
        <begin position="27"/>
        <end position="60"/>
    </location>
</feature>
<protein>
    <recommendedName>
        <fullName evidence="3">Zn(2)-C6 fungal-type domain-containing protein</fullName>
    </recommendedName>
</protein>
<evidence type="ECO:0000313" key="4">
    <source>
        <dbReference type="EMBL" id="CZR53074.1"/>
    </source>
</evidence>
<dbReference type="SUPFAM" id="SSF57701">
    <property type="entry name" value="Zn2/Cys6 DNA-binding domain"/>
    <property type="match status" value="1"/>
</dbReference>
<dbReference type="PROSITE" id="PS00463">
    <property type="entry name" value="ZN2_CY6_FUNGAL_1"/>
    <property type="match status" value="1"/>
</dbReference>
<evidence type="ECO:0000256" key="1">
    <source>
        <dbReference type="ARBA" id="ARBA00023242"/>
    </source>
</evidence>